<sequence>MLKSTRVILFIAVIVSFGSIVVGLYELANAYQETKTITFKDVRLLIVPLVSGGLILNLLIQDQKSKKKVS</sequence>
<organism evidence="2 3">
    <name type="scientific">Sphingobacterium humi</name>
    <dbReference type="NCBI Taxonomy" id="1796905"/>
    <lineage>
        <taxon>Bacteria</taxon>
        <taxon>Pseudomonadati</taxon>
        <taxon>Bacteroidota</taxon>
        <taxon>Sphingobacteriia</taxon>
        <taxon>Sphingobacteriales</taxon>
        <taxon>Sphingobacteriaceae</taxon>
        <taxon>Sphingobacterium</taxon>
    </lineage>
</organism>
<keyword evidence="3" id="KW-1185">Reference proteome</keyword>
<dbReference type="AlphaFoldDB" id="A0A6N8KUQ4"/>
<keyword evidence="1" id="KW-1133">Transmembrane helix</keyword>
<feature type="transmembrane region" description="Helical" evidence="1">
    <location>
        <begin position="7"/>
        <end position="27"/>
    </location>
</feature>
<dbReference type="EMBL" id="WSQA01000001">
    <property type="protein sequence ID" value="MVZ60449.1"/>
    <property type="molecule type" value="Genomic_DNA"/>
</dbReference>
<reference evidence="2 3" key="1">
    <citation type="submission" date="2019-12" db="EMBL/GenBank/DDBJ databases">
        <authorList>
            <person name="Dong K."/>
        </authorList>
    </citation>
    <scope>NUCLEOTIDE SEQUENCE [LARGE SCALE GENOMIC DNA]</scope>
    <source>
        <strain evidence="2 3">JCM 31225</strain>
    </source>
</reference>
<gene>
    <name evidence="2" type="ORF">GQF63_00290</name>
</gene>
<accession>A0A6N8KUQ4</accession>
<keyword evidence="1" id="KW-0472">Membrane</keyword>
<evidence type="ECO:0000313" key="3">
    <source>
        <dbReference type="Proteomes" id="UP000435036"/>
    </source>
</evidence>
<dbReference type="Proteomes" id="UP000435036">
    <property type="component" value="Unassembled WGS sequence"/>
</dbReference>
<comment type="caution">
    <text evidence="2">The sequence shown here is derived from an EMBL/GenBank/DDBJ whole genome shotgun (WGS) entry which is preliminary data.</text>
</comment>
<feature type="transmembrane region" description="Helical" evidence="1">
    <location>
        <begin position="42"/>
        <end position="60"/>
    </location>
</feature>
<evidence type="ECO:0000313" key="2">
    <source>
        <dbReference type="EMBL" id="MVZ60449.1"/>
    </source>
</evidence>
<name>A0A6N8KUQ4_9SPHI</name>
<dbReference type="RefSeq" id="WP_160367106.1">
    <property type="nucleotide sequence ID" value="NZ_WSQA01000001.1"/>
</dbReference>
<keyword evidence="1" id="KW-0812">Transmembrane</keyword>
<evidence type="ECO:0000256" key="1">
    <source>
        <dbReference type="SAM" id="Phobius"/>
    </source>
</evidence>
<protein>
    <submittedName>
        <fullName evidence="2">Uncharacterized protein</fullName>
    </submittedName>
</protein>
<proteinExistence type="predicted"/>